<keyword evidence="4" id="KW-1185">Reference proteome</keyword>
<accession>A0A0K1JFA5</accession>
<dbReference type="EMBL" id="CP011112">
    <property type="protein sequence ID" value="AKU15258.1"/>
    <property type="molecule type" value="Genomic_DNA"/>
</dbReference>
<dbReference type="Gene3D" id="3.30.70.1060">
    <property type="entry name" value="Dimeric alpha+beta barrel"/>
    <property type="match status" value="1"/>
</dbReference>
<evidence type="ECO:0000259" key="2">
    <source>
        <dbReference type="Pfam" id="PF03795"/>
    </source>
</evidence>
<protein>
    <recommendedName>
        <fullName evidence="2">YCII-related domain-containing protein</fullName>
    </recommendedName>
</protein>
<dbReference type="STRING" id="571913.VV02_04265"/>
<dbReference type="InterPro" id="IPR011008">
    <property type="entry name" value="Dimeric_a/b-barrel"/>
</dbReference>
<dbReference type="PANTHER" id="PTHR35174">
    <property type="entry name" value="BLL7171 PROTEIN-RELATED"/>
    <property type="match status" value="1"/>
</dbReference>
<evidence type="ECO:0000313" key="4">
    <source>
        <dbReference type="Proteomes" id="UP000066480"/>
    </source>
</evidence>
<comment type="similarity">
    <text evidence="1">Belongs to the YciI family.</text>
</comment>
<sequence length="123" mass="12979">MKYMLLIRSSAQQWDALTDAERREIGIGTMAVGNALRAQGRYVDGAGLDDVGLTRTVRAAADGEAVTTDGPHAEAKEHLAGFMVVECDSEADALAIAARLPDAAYAGVDVRECVEPHVPGALR</sequence>
<dbReference type="AlphaFoldDB" id="A0A0K1JFA5"/>
<evidence type="ECO:0000313" key="3">
    <source>
        <dbReference type="EMBL" id="AKU15258.1"/>
    </source>
</evidence>
<dbReference type="InterPro" id="IPR005545">
    <property type="entry name" value="YCII"/>
</dbReference>
<dbReference type="RefSeq" id="WP_052590104.1">
    <property type="nucleotide sequence ID" value="NZ_CP011112.1"/>
</dbReference>
<name>A0A0K1JFA5_9MICO</name>
<reference evidence="3 4" key="1">
    <citation type="submission" date="2015-03" db="EMBL/GenBank/DDBJ databases">
        <title>Luteipulveratus halotolerans sp. nov., a novel actinobacterium (Dermacoccaceae) from Sarawak, Malaysia.</title>
        <authorList>
            <person name="Juboi H."/>
            <person name="Basik A."/>
            <person name="Shamsul S.S."/>
            <person name="Arnold P."/>
            <person name="Schmitt E.K."/>
            <person name="Sanglier J.-J."/>
            <person name="Yeo T."/>
        </authorList>
    </citation>
    <scope>NUCLEOTIDE SEQUENCE [LARGE SCALE GENOMIC DNA]</scope>
    <source>
        <strain evidence="3 4">MN07-A0370</strain>
    </source>
</reference>
<dbReference type="Pfam" id="PF03795">
    <property type="entry name" value="YCII"/>
    <property type="match status" value="1"/>
</dbReference>
<dbReference type="SUPFAM" id="SSF54909">
    <property type="entry name" value="Dimeric alpha+beta barrel"/>
    <property type="match status" value="1"/>
</dbReference>
<evidence type="ECO:0000256" key="1">
    <source>
        <dbReference type="ARBA" id="ARBA00007689"/>
    </source>
</evidence>
<dbReference type="PANTHER" id="PTHR35174:SF3">
    <property type="entry name" value="BLL7171 PROTEIN"/>
    <property type="match status" value="1"/>
</dbReference>
<proteinExistence type="inferred from homology"/>
<dbReference type="KEGG" id="lmoi:VV02_04265"/>
<gene>
    <name evidence="3" type="ORF">VV02_04265</name>
</gene>
<organism evidence="3 4">
    <name type="scientific">Luteipulveratus mongoliensis</name>
    <dbReference type="NCBI Taxonomy" id="571913"/>
    <lineage>
        <taxon>Bacteria</taxon>
        <taxon>Bacillati</taxon>
        <taxon>Actinomycetota</taxon>
        <taxon>Actinomycetes</taxon>
        <taxon>Micrococcales</taxon>
        <taxon>Dermacoccaceae</taxon>
        <taxon>Luteipulveratus</taxon>
    </lineage>
</organism>
<dbReference type="OrthoDB" id="668782at2"/>
<dbReference type="Proteomes" id="UP000066480">
    <property type="component" value="Chromosome"/>
</dbReference>
<feature type="domain" description="YCII-related" evidence="2">
    <location>
        <begin position="1"/>
        <end position="112"/>
    </location>
</feature>